<dbReference type="AlphaFoldDB" id="A0A6L2NE43"/>
<keyword evidence="2" id="KW-0695">RNA-directed DNA polymerase</keyword>
<protein>
    <submittedName>
        <fullName evidence="2">RNA-directed DNA polymerase, eukaryota</fullName>
    </submittedName>
</protein>
<proteinExistence type="predicted"/>
<evidence type="ECO:0000259" key="1">
    <source>
        <dbReference type="Pfam" id="PF13966"/>
    </source>
</evidence>
<dbReference type="PANTHER" id="PTHR33116">
    <property type="entry name" value="REVERSE TRANSCRIPTASE ZINC-BINDING DOMAIN-CONTAINING PROTEIN-RELATED-RELATED"/>
    <property type="match status" value="1"/>
</dbReference>
<dbReference type="InterPro" id="IPR026960">
    <property type="entry name" value="RVT-Znf"/>
</dbReference>
<dbReference type="Pfam" id="PF13966">
    <property type="entry name" value="zf-RVT"/>
    <property type="match status" value="1"/>
</dbReference>
<accession>A0A6L2NE43</accession>
<comment type="caution">
    <text evidence="2">The sequence shown here is derived from an EMBL/GenBank/DDBJ whole genome shotgun (WGS) entry which is preliminary data.</text>
</comment>
<feature type="domain" description="Reverse transcriptase zinc-binding" evidence="1">
    <location>
        <begin position="440"/>
        <end position="505"/>
    </location>
</feature>
<keyword evidence="2" id="KW-0548">Nucleotidyltransferase</keyword>
<dbReference type="PANTHER" id="PTHR33116:SF78">
    <property type="entry name" value="OS12G0587133 PROTEIN"/>
    <property type="match status" value="1"/>
</dbReference>
<organism evidence="2">
    <name type="scientific">Tanacetum cinerariifolium</name>
    <name type="common">Dalmatian daisy</name>
    <name type="synonym">Chrysanthemum cinerariifolium</name>
    <dbReference type="NCBI Taxonomy" id="118510"/>
    <lineage>
        <taxon>Eukaryota</taxon>
        <taxon>Viridiplantae</taxon>
        <taxon>Streptophyta</taxon>
        <taxon>Embryophyta</taxon>
        <taxon>Tracheophyta</taxon>
        <taxon>Spermatophyta</taxon>
        <taxon>Magnoliopsida</taxon>
        <taxon>eudicotyledons</taxon>
        <taxon>Gunneridae</taxon>
        <taxon>Pentapetalae</taxon>
        <taxon>asterids</taxon>
        <taxon>campanulids</taxon>
        <taxon>Asterales</taxon>
        <taxon>Asteraceae</taxon>
        <taxon>Asteroideae</taxon>
        <taxon>Anthemideae</taxon>
        <taxon>Anthemidinae</taxon>
        <taxon>Tanacetum</taxon>
    </lineage>
</organism>
<sequence length="505" mass="57723">MWKVKEVYVILNICIILSKEGFHAAKISYLGGLWVLGELAVREKSEENSLSCKHICLKTKMDVIINECFKIIINGNVYWIRVKELDAWVPKFLSDNDNFSYNGFYESDEGSKFDEKEIGSNKEERYTSIKGISNPIYPPGFTPACDNNDKEGEANSVNDHNSKTKMENIDLFSIKMLWGNLTFDHALEGFDNFVKDTWNSLHVTDSNALIRMKKKLQLPKYAIKHWVMKYKKTRNEAKFTIKSKLHEVDKVLDRGRGDDEEELWCTITFDEIKNAVWECGINKSPGLDGFTFEFFKKYWNIIGQDIVAAVSQFFASGEWDISNINMIVNILKCFFMASGLKISLHKSKLSGIGISKEDTDLAASIVGCSTCSFLFHYLGDKGIKVANKLGHTSLACSFRRIPRSGAEEEQYKNLKFITSDVILPHMQDRWFWSLKGSGDFTVKSVRNYIDETLLPKLDAPTHWVNLVPIKINILAWKISMDRLPTRFNLSSRGLEIPSILCPLCN</sequence>
<keyword evidence="2" id="KW-0808">Transferase</keyword>
<dbReference type="EMBL" id="BKCJ010008759">
    <property type="protein sequence ID" value="GEU83829.1"/>
    <property type="molecule type" value="Genomic_DNA"/>
</dbReference>
<name>A0A6L2NE43_TANCI</name>
<reference evidence="2" key="1">
    <citation type="journal article" date="2019" name="Sci. Rep.">
        <title>Draft genome of Tanacetum cinerariifolium, the natural source of mosquito coil.</title>
        <authorList>
            <person name="Yamashiro T."/>
            <person name="Shiraishi A."/>
            <person name="Satake H."/>
            <person name="Nakayama K."/>
        </authorList>
    </citation>
    <scope>NUCLEOTIDE SEQUENCE</scope>
</reference>
<gene>
    <name evidence="2" type="ORF">Tci_055807</name>
</gene>
<dbReference type="GO" id="GO:0003964">
    <property type="term" value="F:RNA-directed DNA polymerase activity"/>
    <property type="evidence" value="ECO:0007669"/>
    <property type="project" value="UniProtKB-KW"/>
</dbReference>
<evidence type="ECO:0000313" key="2">
    <source>
        <dbReference type="EMBL" id="GEU83829.1"/>
    </source>
</evidence>